<dbReference type="AlphaFoldDB" id="A0A1F7VCF1"/>
<accession>A0A1F7VCF1</accession>
<evidence type="ECO:0000313" key="2">
    <source>
        <dbReference type="EMBL" id="OGL88196.1"/>
    </source>
</evidence>
<sequence>MGMTFWFFFSLTALSGLSLFVDEWQNNDRLRAFFIKEWKAFVYSSFFHKCAFALTVALAIDHYNEVLPVISLTSYVWSSWFVSRILNPELGDDATQDMYSSYTPSLPDPLSNNPHPHHWS</sequence>
<dbReference type="EMBL" id="MGEQ01000001">
    <property type="protein sequence ID" value="OGL88196.1"/>
    <property type="molecule type" value="Genomic_DNA"/>
</dbReference>
<gene>
    <name evidence="2" type="ORF">A3I41_00510</name>
</gene>
<protein>
    <submittedName>
        <fullName evidence="2">Uncharacterized protein</fullName>
    </submittedName>
</protein>
<evidence type="ECO:0000313" key="3">
    <source>
        <dbReference type="Proteomes" id="UP000176593"/>
    </source>
</evidence>
<comment type="caution">
    <text evidence="2">The sequence shown here is derived from an EMBL/GenBank/DDBJ whole genome shotgun (WGS) entry which is preliminary data.</text>
</comment>
<evidence type="ECO:0000256" key="1">
    <source>
        <dbReference type="SAM" id="MobiDB-lite"/>
    </source>
</evidence>
<organism evidence="2 3">
    <name type="scientific">Candidatus Uhrbacteria bacterium RIFCSPLOWO2_02_FULL_48_18</name>
    <dbReference type="NCBI Taxonomy" id="1802408"/>
    <lineage>
        <taxon>Bacteria</taxon>
        <taxon>Candidatus Uhriibacteriota</taxon>
    </lineage>
</organism>
<proteinExistence type="predicted"/>
<feature type="compositionally biased region" description="Polar residues" evidence="1">
    <location>
        <begin position="101"/>
        <end position="114"/>
    </location>
</feature>
<feature type="region of interest" description="Disordered" evidence="1">
    <location>
        <begin position="101"/>
        <end position="120"/>
    </location>
</feature>
<reference evidence="2 3" key="1">
    <citation type="journal article" date="2016" name="Nat. Commun.">
        <title>Thousands of microbial genomes shed light on interconnected biogeochemical processes in an aquifer system.</title>
        <authorList>
            <person name="Anantharaman K."/>
            <person name="Brown C.T."/>
            <person name="Hug L.A."/>
            <person name="Sharon I."/>
            <person name="Castelle C.J."/>
            <person name="Probst A.J."/>
            <person name="Thomas B.C."/>
            <person name="Singh A."/>
            <person name="Wilkins M.J."/>
            <person name="Karaoz U."/>
            <person name="Brodie E.L."/>
            <person name="Williams K.H."/>
            <person name="Hubbard S.S."/>
            <person name="Banfield J.F."/>
        </authorList>
    </citation>
    <scope>NUCLEOTIDE SEQUENCE [LARGE SCALE GENOMIC DNA]</scope>
</reference>
<dbReference type="Proteomes" id="UP000176593">
    <property type="component" value="Unassembled WGS sequence"/>
</dbReference>
<name>A0A1F7VCF1_9BACT</name>